<accession>A0A0E2B7D1</accession>
<dbReference type="Proteomes" id="UP000006253">
    <property type="component" value="Unassembled WGS sequence"/>
</dbReference>
<evidence type="ECO:0000313" key="2">
    <source>
        <dbReference type="Proteomes" id="UP000006253"/>
    </source>
</evidence>
<dbReference type="EMBL" id="AHMY02000022">
    <property type="protein sequence ID" value="EKO16768.1"/>
    <property type="molecule type" value="Genomic_DNA"/>
</dbReference>
<protein>
    <submittedName>
        <fullName evidence="1">Uncharacterized protein</fullName>
    </submittedName>
</protein>
<organism evidence="1 2">
    <name type="scientific">Leptospira kirschneri str. H1</name>
    <dbReference type="NCBI Taxonomy" id="1049966"/>
    <lineage>
        <taxon>Bacteria</taxon>
        <taxon>Pseudomonadati</taxon>
        <taxon>Spirochaetota</taxon>
        <taxon>Spirochaetia</taxon>
        <taxon>Leptospirales</taxon>
        <taxon>Leptospiraceae</taxon>
        <taxon>Leptospira</taxon>
    </lineage>
</organism>
<proteinExistence type="predicted"/>
<name>A0A0E2B7D1_9LEPT</name>
<sequence>MPLRKKLKKMDLFMKSAESRVYGLADSRSFSTRTLRALQPAHAKKVKKIKT</sequence>
<evidence type="ECO:0000313" key="1">
    <source>
        <dbReference type="EMBL" id="EKO16768.1"/>
    </source>
</evidence>
<dbReference type="AlphaFoldDB" id="A0A0E2B7D1"/>
<reference evidence="1 2" key="1">
    <citation type="submission" date="2012-10" db="EMBL/GenBank/DDBJ databases">
        <authorList>
            <person name="Harkins D.M."/>
            <person name="Durkin A.S."/>
            <person name="Brinkac L.M."/>
            <person name="Selengut J.D."/>
            <person name="Sanka R."/>
            <person name="DePew J."/>
            <person name="Purushe J."/>
            <person name="Peacock S.J."/>
            <person name="Thaipadungpanit J."/>
            <person name="Wuthiekanun V.W."/>
            <person name="Day N.P."/>
            <person name="Vinetz J.M."/>
            <person name="Sutton G.G."/>
            <person name="Nelson W.C."/>
            <person name="Fouts D.E."/>
        </authorList>
    </citation>
    <scope>NUCLEOTIDE SEQUENCE [LARGE SCALE GENOMIC DNA]</scope>
    <source>
        <strain evidence="1 2">H1</strain>
    </source>
</reference>
<gene>
    <name evidence="1" type="ORF">LEP1GSC081_2711</name>
</gene>
<comment type="caution">
    <text evidence="1">The sequence shown here is derived from an EMBL/GenBank/DDBJ whole genome shotgun (WGS) entry which is preliminary data.</text>
</comment>